<dbReference type="GO" id="GO:0004112">
    <property type="term" value="F:cyclic-nucleotide phosphodiesterase activity"/>
    <property type="evidence" value="ECO:0007669"/>
    <property type="project" value="InterPro"/>
</dbReference>
<dbReference type="PANTHER" id="PTHR42988">
    <property type="entry name" value="PHOSPHOHYDROLASE"/>
    <property type="match status" value="1"/>
</dbReference>
<evidence type="ECO:0000256" key="2">
    <source>
        <dbReference type="ARBA" id="ARBA00022801"/>
    </source>
</evidence>
<feature type="domain" description="Calcineurin-like phosphoesterase" evidence="5">
    <location>
        <begin position="1"/>
        <end position="198"/>
    </location>
</feature>
<keyword evidence="7" id="KW-1185">Reference proteome</keyword>
<evidence type="ECO:0000256" key="4">
    <source>
        <dbReference type="ARBA" id="ARBA00025742"/>
    </source>
</evidence>
<accession>A0A5C7EK68</accession>
<name>A0A5C7EK68_9PROT</name>
<dbReference type="Gene3D" id="3.60.21.40">
    <property type="entry name" value="GpdQ, catalytic alpha/beta sandwich domain"/>
    <property type="match status" value="1"/>
</dbReference>
<keyword evidence="2" id="KW-0378">Hydrolase</keyword>
<dbReference type="InterPro" id="IPR029052">
    <property type="entry name" value="Metallo-depent_PP-like"/>
</dbReference>
<dbReference type="Pfam" id="PF00149">
    <property type="entry name" value="Metallophos"/>
    <property type="match status" value="1"/>
</dbReference>
<protein>
    <submittedName>
        <fullName evidence="6">Phosphodiesterase</fullName>
    </submittedName>
</protein>
<dbReference type="GO" id="GO:0046872">
    <property type="term" value="F:metal ion binding"/>
    <property type="evidence" value="ECO:0007669"/>
    <property type="project" value="UniProtKB-KW"/>
</dbReference>
<evidence type="ECO:0000313" key="6">
    <source>
        <dbReference type="EMBL" id="TXF11413.1"/>
    </source>
</evidence>
<dbReference type="InterPro" id="IPR026575">
    <property type="entry name" value="GpdQ/CpdA-like"/>
</dbReference>
<gene>
    <name evidence="6" type="ORF">FR698_10790</name>
</gene>
<dbReference type="Proteomes" id="UP000321201">
    <property type="component" value="Unassembled WGS sequence"/>
</dbReference>
<reference evidence="6 7" key="1">
    <citation type="submission" date="2019-08" db="EMBL/GenBank/DDBJ databases">
        <title>Pelomicrobium methylotrophicum gen. nov., sp. nov. a moderately thermophilic, facultatively anaerobic, lithoautotrophic and methylotrophic bacterium isolated from a terrestrial mud volcano.</title>
        <authorList>
            <person name="Slobodkina G.B."/>
            <person name="Merkel A.Y."/>
            <person name="Slobodkin A.I."/>
        </authorList>
    </citation>
    <scope>NUCLEOTIDE SEQUENCE [LARGE SCALE GENOMIC DNA]</scope>
    <source>
        <strain evidence="6 7">SM250</strain>
    </source>
</reference>
<proteinExistence type="inferred from homology"/>
<comment type="similarity">
    <text evidence="4">Belongs to the cyclic nucleotide phosphodiesterase class-III family.</text>
</comment>
<dbReference type="AlphaFoldDB" id="A0A5C7EK68"/>
<dbReference type="Gene3D" id="3.30.750.180">
    <property type="entry name" value="GpdQ, beta-strand dimerisation domain"/>
    <property type="match status" value="1"/>
</dbReference>
<sequence>MLVAQVSDLHVGRPGERLGGRVDTADCLRRCVVRLNAMDPPADLVVLTGDLVNTGSPEEYRHLRSLLESLATRWVLIPGNHDDRSALRAAFPDHEYLGQDPDFVQFVIEDFPVRLVFLDTLDPGRDGGFLDDARLEWLEARLAQAPHAPTMLFMHHPPFATGLEAMDRMGCVGAQRLARILRQNPQVERLCCGHIHRPVLTRWAGTTACVAPSCAHQITLALRPGASPLTYLLEPPAFLLHLWRPDVGLVTHTCLVDSFPGPYSF</sequence>
<evidence type="ECO:0000256" key="3">
    <source>
        <dbReference type="ARBA" id="ARBA00023004"/>
    </source>
</evidence>
<dbReference type="InterPro" id="IPR042281">
    <property type="entry name" value="GpdQ_beta-strand"/>
</dbReference>
<evidence type="ECO:0000313" key="7">
    <source>
        <dbReference type="Proteomes" id="UP000321201"/>
    </source>
</evidence>
<dbReference type="InterPro" id="IPR042283">
    <property type="entry name" value="GpdQ_catalytic"/>
</dbReference>
<dbReference type="RefSeq" id="WP_147800210.1">
    <property type="nucleotide sequence ID" value="NZ_VPFL01000014.1"/>
</dbReference>
<dbReference type="InParanoid" id="A0A5C7EK68"/>
<dbReference type="SUPFAM" id="SSF56300">
    <property type="entry name" value="Metallo-dependent phosphatases"/>
    <property type="match status" value="1"/>
</dbReference>
<organism evidence="6 7">
    <name type="scientific">Pelomicrobium methylotrophicum</name>
    <dbReference type="NCBI Taxonomy" id="2602750"/>
    <lineage>
        <taxon>Bacteria</taxon>
        <taxon>Pseudomonadati</taxon>
        <taxon>Pseudomonadota</taxon>
        <taxon>Hydrogenophilia</taxon>
        <taxon>Hydrogenophilia incertae sedis</taxon>
        <taxon>Pelomicrobium</taxon>
    </lineage>
</organism>
<dbReference type="CDD" id="cd07402">
    <property type="entry name" value="MPP_GpdQ"/>
    <property type="match status" value="1"/>
</dbReference>
<evidence type="ECO:0000259" key="5">
    <source>
        <dbReference type="Pfam" id="PF00149"/>
    </source>
</evidence>
<dbReference type="FunCoup" id="A0A5C7EK68">
    <property type="interactions" value="57"/>
</dbReference>
<dbReference type="OrthoDB" id="9784378at2"/>
<keyword evidence="3" id="KW-0408">Iron</keyword>
<dbReference type="PANTHER" id="PTHR42988:SF2">
    <property type="entry name" value="CYCLIC NUCLEOTIDE PHOSPHODIESTERASE CBUA0032-RELATED"/>
    <property type="match status" value="1"/>
</dbReference>
<comment type="caution">
    <text evidence="6">The sequence shown here is derived from an EMBL/GenBank/DDBJ whole genome shotgun (WGS) entry which is preliminary data.</text>
</comment>
<dbReference type="EMBL" id="VPFL01000014">
    <property type="protein sequence ID" value="TXF11413.1"/>
    <property type="molecule type" value="Genomic_DNA"/>
</dbReference>
<keyword evidence="1" id="KW-0479">Metal-binding</keyword>
<evidence type="ECO:0000256" key="1">
    <source>
        <dbReference type="ARBA" id="ARBA00022723"/>
    </source>
</evidence>
<dbReference type="InterPro" id="IPR004843">
    <property type="entry name" value="Calcineurin-like_PHP"/>
</dbReference>
<dbReference type="InterPro" id="IPR050884">
    <property type="entry name" value="CNP_phosphodiesterase-III"/>
</dbReference>